<dbReference type="Proteomes" id="UP001174936">
    <property type="component" value="Unassembled WGS sequence"/>
</dbReference>
<comment type="caution">
    <text evidence="2">The sequence shown here is derived from an EMBL/GenBank/DDBJ whole genome shotgun (WGS) entry which is preliminary data.</text>
</comment>
<protein>
    <submittedName>
        <fullName evidence="2">Uncharacterized protein</fullName>
    </submittedName>
</protein>
<evidence type="ECO:0000313" key="2">
    <source>
        <dbReference type="EMBL" id="KAK0640971.1"/>
    </source>
</evidence>
<feature type="compositionally biased region" description="Basic residues" evidence="1">
    <location>
        <begin position="121"/>
        <end position="135"/>
    </location>
</feature>
<proteinExistence type="predicted"/>
<feature type="compositionally biased region" description="Basic residues" evidence="1">
    <location>
        <begin position="161"/>
        <end position="170"/>
    </location>
</feature>
<feature type="region of interest" description="Disordered" evidence="1">
    <location>
        <begin position="109"/>
        <end position="170"/>
    </location>
</feature>
<sequence length="170" mass="19121">MISASTKKHQKMRTSCLNSPILPECDGSKYIHPTQCDADSTTIELTFWSCQYLSKSNTSTLPPLRRAVQWSPPTHRSQTPGIHSPTSHITKTHPTTSKALITSLLSPPTRHSIQTHDFTPRRRQHIPVRVRRRASRNASALLIGPSGHRSLPADTATPRQGPRHQRERFI</sequence>
<gene>
    <name evidence="2" type="ORF">B0T16DRAFT_205155</name>
</gene>
<evidence type="ECO:0000313" key="3">
    <source>
        <dbReference type="Proteomes" id="UP001174936"/>
    </source>
</evidence>
<feature type="compositionally biased region" description="Polar residues" evidence="1">
    <location>
        <begin position="71"/>
        <end position="93"/>
    </location>
</feature>
<dbReference type="EMBL" id="JAULSV010000006">
    <property type="protein sequence ID" value="KAK0640971.1"/>
    <property type="molecule type" value="Genomic_DNA"/>
</dbReference>
<accession>A0AA40CJB1</accession>
<organism evidence="2 3">
    <name type="scientific">Cercophora newfieldiana</name>
    <dbReference type="NCBI Taxonomy" id="92897"/>
    <lineage>
        <taxon>Eukaryota</taxon>
        <taxon>Fungi</taxon>
        <taxon>Dikarya</taxon>
        <taxon>Ascomycota</taxon>
        <taxon>Pezizomycotina</taxon>
        <taxon>Sordariomycetes</taxon>
        <taxon>Sordariomycetidae</taxon>
        <taxon>Sordariales</taxon>
        <taxon>Lasiosphaeriaceae</taxon>
        <taxon>Cercophora</taxon>
    </lineage>
</organism>
<reference evidence="2" key="1">
    <citation type="submission" date="2023-06" db="EMBL/GenBank/DDBJ databases">
        <title>Genome-scale phylogeny and comparative genomics of the fungal order Sordariales.</title>
        <authorList>
            <consortium name="Lawrence Berkeley National Laboratory"/>
            <person name="Hensen N."/>
            <person name="Bonometti L."/>
            <person name="Westerberg I."/>
            <person name="Brannstrom I.O."/>
            <person name="Guillou S."/>
            <person name="Cros-Aarteil S."/>
            <person name="Calhoun S."/>
            <person name="Haridas S."/>
            <person name="Kuo A."/>
            <person name="Mondo S."/>
            <person name="Pangilinan J."/>
            <person name="Riley R."/>
            <person name="Labutti K."/>
            <person name="Andreopoulos B."/>
            <person name="Lipzen A."/>
            <person name="Chen C."/>
            <person name="Yanf M."/>
            <person name="Daum C."/>
            <person name="Ng V."/>
            <person name="Clum A."/>
            <person name="Steindorff A."/>
            <person name="Ohm R."/>
            <person name="Martin F."/>
            <person name="Silar P."/>
            <person name="Natvig D."/>
            <person name="Lalanne C."/>
            <person name="Gautier V."/>
            <person name="Ament-Velasquez S.L."/>
            <person name="Kruys A."/>
            <person name="Hutchinson M.I."/>
            <person name="Powell A.J."/>
            <person name="Barry K."/>
            <person name="Miller A.N."/>
            <person name="Grigoriev I.V."/>
            <person name="Debuchy R."/>
            <person name="Gladieux P."/>
            <person name="Thoren M.H."/>
            <person name="Johannesson H."/>
        </authorList>
    </citation>
    <scope>NUCLEOTIDE SEQUENCE</scope>
    <source>
        <strain evidence="2">SMH2532-1</strain>
    </source>
</reference>
<feature type="region of interest" description="Disordered" evidence="1">
    <location>
        <begin position="70"/>
        <end position="93"/>
    </location>
</feature>
<evidence type="ECO:0000256" key="1">
    <source>
        <dbReference type="SAM" id="MobiDB-lite"/>
    </source>
</evidence>
<keyword evidence="3" id="KW-1185">Reference proteome</keyword>
<dbReference type="AlphaFoldDB" id="A0AA40CJB1"/>
<name>A0AA40CJB1_9PEZI</name>